<evidence type="ECO:0000313" key="3">
    <source>
        <dbReference type="Proteomes" id="UP000183567"/>
    </source>
</evidence>
<dbReference type="Pfam" id="PF22041">
    <property type="entry name" value="GST_C_7"/>
    <property type="match status" value="1"/>
</dbReference>
<name>A0A1J8Q107_9AGAM</name>
<sequence>MSLIYPAVKFVIGRVADILSPDSAKFFIEVRCNDFNLPWDEFNFEGPKREVQWELLEKAYNTVYDWYQKSNGKWIMGDTLSYADIIVAGFVLSYKRVLKEDEWARISLWNGGKWAQLLTDPVRS</sequence>
<keyword evidence="3" id="KW-1185">Reference proteome</keyword>
<proteinExistence type="predicted"/>
<dbReference type="AlphaFoldDB" id="A0A1J8Q107"/>
<dbReference type="STRING" id="180088.A0A1J8Q107"/>
<feature type="domain" description="Glutathione S-transferase UstS-like C-terminal" evidence="1">
    <location>
        <begin position="3"/>
        <end position="119"/>
    </location>
</feature>
<evidence type="ECO:0000313" key="2">
    <source>
        <dbReference type="EMBL" id="OJA14757.1"/>
    </source>
</evidence>
<dbReference type="EMBL" id="LVVM01003502">
    <property type="protein sequence ID" value="OJA14757.1"/>
    <property type="molecule type" value="Genomic_DNA"/>
</dbReference>
<dbReference type="InterPro" id="IPR054416">
    <property type="entry name" value="GST_UstS-like_C"/>
</dbReference>
<gene>
    <name evidence="2" type="ORF">AZE42_12494</name>
</gene>
<dbReference type="Gene3D" id="1.20.1050.10">
    <property type="match status" value="1"/>
</dbReference>
<dbReference type="Proteomes" id="UP000183567">
    <property type="component" value="Unassembled WGS sequence"/>
</dbReference>
<reference evidence="2 3" key="1">
    <citation type="submission" date="2016-03" db="EMBL/GenBank/DDBJ databases">
        <title>Comparative genomics of the ectomycorrhizal sister species Rhizopogon vinicolor and Rhizopogon vesiculosus (Basidiomycota: Boletales) reveals a divergence of the mating type B locus.</title>
        <authorList>
            <person name="Mujic A.B."/>
            <person name="Kuo A."/>
            <person name="Tritt A."/>
            <person name="Lipzen A."/>
            <person name="Chen C."/>
            <person name="Johnson J."/>
            <person name="Sharma A."/>
            <person name="Barry K."/>
            <person name="Grigoriev I.V."/>
            <person name="Spatafora J.W."/>
        </authorList>
    </citation>
    <scope>NUCLEOTIDE SEQUENCE [LARGE SCALE GENOMIC DNA]</scope>
    <source>
        <strain evidence="2 3">AM-OR11-056</strain>
    </source>
</reference>
<accession>A0A1J8Q107</accession>
<comment type="caution">
    <text evidence="2">The sequence shown here is derived from an EMBL/GenBank/DDBJ whole genome shotgun (WGS) entry which is preliminary data.</text>
</comment>
<organism evidence="2 3">
    <name type="scientific">Rhizopogon vesiculosus</name>
    <dbReference type="NCBI Taxonomy" id="180088"/>
    <lineage>
        <taxon>Eukaryota</taxon>
        <taxon>Fungi</taxon>
        <taxon>Dikarya</taxon>
        <taxon>Basidiomycota</taxon>
        <taxon>Agaricomycotina</taxon>
        <taxon>Agaricomycetes</taxon>
        <taxon>Agaricomycetidae</taxon>
        <taxon>Boletales</taxon>
        <taxon>Suillineae</taxon>
        <taxon>Rhizopogonaceae</taxon>
        <taxon>Rhizopogon</taxon>
    </lineage>
</organism>
<dbReference type="SUPFAM" id="SSF47616">
    <property type="entry name" value="GST C-terminal domain-like"/>
    <property type="match status" value="1"/>
</dbReference>
<dbReference type="OrthoDB" id="4951845at2759"/>
<dbReference type="InterPro" id="IPR036282">
    <property type="entry name" value="Glutathione-S-Trfase_C_sf"/>
</dbReference>
<protein>
    <recommendedName>
        <fullName evidence="1">Glutathione S-transferase UstS-like C-terminal domain-containing protein</fullName>
    </recommendedName>
</protein>
<evidence type="ECO:0000259" key="1">
    <source>
        <dbReference type="Pfam" id="PF22041"/>
    </source>
</evidence>